<accession>A0A841BEB3</accession>
<dbReference type="InterPro" id="IPR002933">
    <property type="entry name" value="Peptidase_M20"/>
</dbReference>
<dbReference type="SUPFAM" id="SSF55031">
    <property type="entry name" value="Bacterial exopeptidase dimerisation domain"/>
    <property type="match status" value="1"/>
</dbReference>
<keyword evidence="3 7" id="KW-0378">Hydrolase</keyword>
<organism evidence="7 8">
    <name type="scientific">Allocatelliglobosispora scoriae</name>
    <dbReference type="NCBI Taxonomy" id="643052"/>
    <lineage>
        <taxon>Bacteria</taxon>
        <taxon>Bacillati</taxon>
        <taxon>Actinomycetota</taxon>
        <taxon>Actinomycetes</taxon>
        <taxon>Micromonosporales</taxon>
        <taxon>Micromonosporaceae</taxon>
        <taxon>Allocatelliglobosispora</taxon>
    </lineage>
</organism>
<proteinExistence type="predicted"/>
<evidence type="ECO:0000256" key="3">
    <source>
        <dbReference type="ARBA" id="ARBA00022801"/>
    </source>
</evidence>
<evidence type="ECO:0000313" key="7">
    <source>
        <dbReference type="EMBL" id="MBB5867427.1"/>
    </source>
</evidence>
<gene>
    <name evidence="7" type="ORF">F4553_000806</name>
</gene>
<dbReference type="InterPro" id="IPR036264">
    <property type="entry name" value="Bact_exopeptidase_dim_dom"/>
</dbReference>
<dbReference type="Proteomes" id="UP000587527">
    <property type="component" value="Unassembled WGS sequence"/>
</dbReference>
<evidence type="ECO:0000313" key="8">
    <source>
        <dbReference type="Proteomes" id="UP000587527"/>
    </source>
</evidence>
<dbReference type="PANTHER" id="PTHR43808">
    <property type="entry name" value="ACETYLORNITHINE DEACETYLASE"/>
    <property type="match status" value="1"/>
</dbReference>
<comment type="caution">
    <text evidence="7">The sequence shown here is derived from an EMBL/GenBank/DDBJ whole genome shotgun (WGS) entry which is preliminary data.</text>
</comment>
<dbReference type="RefSeq" id="WP_184832126.1">
    <property type="nucleotide sequence ID" value="NZ_JACHMN010000001.1"/>
</dbReference>
<feature type="active site" evidence="5">
    <location>
        <position position="91"/>
    </location>
</feature>
<name>A0A841BEB3_9ACTN</name>
<dbReference type="InterPro" id="IPR050072">
    <property type="entry name" value="Peptidase_M20A"/>
</dbReference>
<comment type="cofactor">
    <cofactor evidence="1">
        <name>Zn(2+)</name>
        <dbReference type="ChEBI" id="CHEBI:29105"/>
    </cofactor>
</comment>
<keyword evidence="8" id="KW-1185">Reference proteome</keyword>
<protein>
    <submittedName>
        <fullName evidence="7">Glutamate carboxypeptidase</fullName>
        <ecNumber evidence="7">3.4.17.11</ecNumber>
    </submittedName>
</protein>
<dbReference type="InterPro" id="IPR017150">
    <property type="entry name" value="Pept_M20_glutamate_carboxypep"/>
</dbReference>
<dbReference type="Gene3D" id="3.40.630.10">
    <property type="entry name" value="Zn peptidases"/>
    <property type="match status" value="1"/>
</dbReference>
<dbReference type="PANTHER" id="PTHR43808:SF9">
    <property type="entry name" value="BLL0789 PROTEIN"/>
    <property type="match status" value="1"/>
</dbReference>
<dbReference type="PIRSF" id="PIRSF037238">
    <property type="entry name" value="Carboxypeptidase_G2"/>
    <property type="match status" value="1"/>
</dbReference>
<evidence type="ECO:0000259" key="6">
    <source>
        <dbReference type="Pfam" id="PF07687"/>
    </source>
</evidence>
<evidence type="ECO:0000256" key="4">
    <source>
        <dbReference type="ARBA" id="ARBA00022833"/>
    </source>
</evidence>
<reference evidence="7 8" key="1">
    <citation type="submission" date="2020-08" db="EMBL/GenBank/DDBJ databases">
        <title>Sequencing the genomes of 1000 actinobacteria strains.</title>
        <authorList>
            <person name="Klenk H.-P."/>
        </authorList>
    </citation>
    <scope>NUCLEOTIDE SEQUENCE [LARGE SCALE GENOMIC DNA]</scope>
    <source>
        <strain evidence="7 8">DSM 45362</strain>
    </source>
</reference>
<keyword evidence="4" id="KW-0862">Zinc</keyword>
<feature type="active site" description="Proton acceptor" evidence="5">
    <location>
        <position position="154"/>
    </location>
</feature>
<dbReference type="GO" id="GO:0004180">
    <property type="term" value="F:carboxypeptidase activity"/>
    <property type="evidence" value="ECO:0007669"/>
    <property type="project" value="UniProtKB-KW"/>
</dbReference>
<feature type="domain" description="Peptidase M20 dimerisation" evidence="6">
    <location>
        <begin position="189"/>
        <end position="284"/>
    </location>
</feature>
<dbReference type="Gene3D" id="3.30.70.360">
    <property type="match status" value="1"/>
</dbReference>
<evidence type="ECO:0000256" key="2">
    <source>
        <dbReference type="ARBA" id="ARBA00022723"/>
    </source>
</evidence>
<dbReference type="GO" id="GO:0046872">
    <property type="term" value="F:metal ion binding"/>
    <property type="evidence" value="ECO:0007669"/>
    <property type="project" value="UniProtKB-KW"/>
</dbReference>
<keyword evidence="7" id="KW-0121">Carboxypeptidase</keyword>
<dbReference type="AlphaFoldDB" id="A0A841BEB3"/>
<sequence length="390" mass="39042">MNPDALRAAAEARYPAFIARLAELVAVDSGSRQVAGLHQVATLLSGYAENAGLSVRRHPVTGPDGEPLGDAVVARMRGTGTRRILLAAHLDTVFPAGTAQARPFTVDTTTGRAHGPGVSDDKGGLLAGLAAVEVLAATGSLSCGELILIATPDEEIGSIGSRELLTGLATGADAVLCLECARDNGDLVTARKGVADIEIDLIGRAAHAGIEPERGANAALAAAHLTVALQQLNGSAPDLTVNVGVLRAGTRPNVVAERAHLVVDLRAADPAVFDAALAEISTLARLPVVTGVAGSMRIVAPAPPWSGGAGTDRLLLAAERVGAALGLTVTHAATGGCADANLLAANGAPVLDGLGPVGGGDHGPDEWLDLSSVVPRVALLAGLIEVVAAS</sequence>
<dbReference type="Pfam" id="PF07687">
    <property type="entry name" value="M20_dimer"/>
    <property type="match status" value="1"/>
</dbReference>
<dbReference type="Pfam" id="PF01546">
    <property type="entry name" value="Peptidase_M20"/>
    <property type="match status" value="1"/>
</dbReference>
<dbReference type="EC" id="3.4.17.11" evidence="7"/>
<evidence type="ECO:0000256" key="5">
    <source>
        <dbReference type="PIRSR" id="PIRSR037238-1"/>
    </source>
</evidence>
<dbReference type="EMBL" id="JACHMN010000001">
    <property type="protein sequence ID" value="MBB5867427.1"/>
    <property type="molecule type" value="Genomic_DNA"/>
</dbReference>
<dbReference type="InterPro" id="IPR001261">
    <property type="entry name" value="ArgE/DapE_CS"/>
</dbReference>
<evidence type="ECO:0000256" key="1">
    <source>
        <dbReference type="ARBA" id="ARBA00001947"/>
    </source>
</evidence>
<dbReference type="InterPro" id="IPR011650">
    <property type="entry name" value="Peptidase_M20_dimer"/>
</dbReference>
<keyword evidence="2" id="KW-0479">Metal-binding</keyword>
<dbReference type="PROSITE" id="PS00758">
    <property type="entry name" value="ARGE_DAPE_CPG2_1"/>
    <property type="match status" value="1"/>
</dbReference>
<dbReference type="SUPFAM" id="SSF53187">
    <property type="entry name" value="Zn-dependent exopeptidases"/>
    <property type="match status" value="1"/>
</dbReference>
<keyword evidence="7" id="KW-0645">Protease</keyword>